<dbReference type="OrthoDB" id="77601at2759"/>
<dbReference type="GO" id="GO:0051604">
    <property type="term" value="P:protein maturation"/>
    <property type="evidence" value="ECO:0007669"/>
    <property type="project" value="TreeGrafter"/>
</dbReference>
<dbReference type="STRING" id="34508.A0A4U5MST4"/>
<reference evidence="5 6" key="1">
    <citation type="journal article" date="2015" name="Genome Biol.">
        <title>Comparative genomics of Steinernema reveals deeply conserved gene regulatory networks.</title>
        <authorList>
            <person name="Dillman A.R."/>
            <person name="Macchietto M."/>
            <person name="Porter C.F."/>
            <person name="Rogers A."/>
            <person name="Williams B."/>
            <person name="Antoshechkin I."/>
            <person name="Lee M.M."/>
            <person name="Goodwin Z."/>
            <person name="Lu X."/>
            <person name="Lewis E.E."/>
            <person name="Goodrich-Blair H."/>
            <person name="Stock S.P."/>
            <person name="Adams B.J."/>
            <person name="Sternberg P.W."/>
            <person name="Mortazavi A."/>
        </authorList>
    </citation>
    <scope>NUCLEOTIDE SEQUENCE [LARGE SCALE GENOMIC DNA]</scope>
    <source>
        <strain evidence="5 6">ALL</strain>
    </source>
</reference>
<dbReference type="GO" id="GO:0005737">
    <property type="term" value="C:cytoplasm"/>
    <property type="evidence" value="ECO:0007669"/>
    <property type="project" value="TreeGrafter"/>
</dbReference>
<feature type="site" description="Cleavage; by autolysis" evidence="3">
    <location>
        <begin position="30"/>
        <end position="31"/>
    </location>
</feature>
<evidence type="ECO:0008006" key="7">
    <source>
        <dbReference type="Google" id="ProtNLM"/>
    </source>
</evidence>
<dbReference type="GO" id="GO:0004298">
    <property type="term" value="F:threonine-type endopeptidase activity"/>
    <property type="evidence" value="ECO:0007669"/>
    <property type="project" value="TreeGrafter"/>
</dbReference>
<dbReference type="AlphaFoldDB" id="A0A4U5MST4"/>
<dbReference type="SUPFAM" id="SSF56235">
    <property type="entry name" value="N-terminal nucleophile aminohydrolases (Ntn hydrolases)"/>
    <property type="match status" value="1"/>
</dbReference>
<proteinExistence type="inferred from homology"/>
<dbReference type="Pfam" id="PF01112">
    <property type="entry name" value="Asparaginase_2"/>
    <property type="match status" value="1"/>
</dbReference>
<evidence type="ECO:0000256" key="1">
    <source>
        <dbReference type="ARBA" id="ARBA00010872"/>
    </source>
</evidence>
<dbReference type="Gene3D" id="3.60.20.30">
    <property type="entry name" value="(Glycosyl)asparaginase"/>
    <property type="match status" value="1"/>
</dbReference>
<sequence>MCLPGDLIRPTDNAASDTSSDQSERGDRSDTVGAIAITVDGVATAAISSGGVRSKHDGRIGHASQFGAGVWAERRDDRAVAVCTSGLGELLTRTQLAKRLGQRLLELKDGEVPAAVIQELLNTEFLGNPLVTGFCDSSLRKAGGVILFWEKGSDVGESIVFHNTRYLAHACRGVNKVTKALSKHAEGESFYVDGTRVLLVNRKKDK</sequence>
<dbReference type="EMBL" id="AZBU02000006">
    <property type="protein sequence ID" value="TKR72770.1"/>
    <property type="molecule type" value="Genomic_DNA"/>
</dbReference>
<organism evidence="5 6">
    <name type="scientific">Steinernema carpocapsae</name>
    <name type="common">Entomopathogenic nematode</name>
    <dbReference type="NCBI Taxonomy" id="34508"/>
    <lineage>
        <taxon>Eukaryota</taxon>
        <taxon>Metazoa</taxon>
        <taxon>Ecdysozoa</taxon>
        <taxon>Nematoda</taxon>
        <taxon>Chromadorea</taxon>
        <taxon>Rhabditida</taxon>
        <taxon>Tylenchina</taxon>
        <taxon>Panagrolaimomorpha</taxon>
        <taxon>Strongyloidoidea</taxon>
        <taxon>Steinernematidae</taxon>
        <taxon>Steinernema</taxon>
    </lineage>
</organism>
<name>A0A4U5MST4_STECR</name>
<feature type="region of interest" description="Disordered" evidence="4">
    <location>
        <begin position="1"/>
        <end position="30"/>
    </location>
</feature>
<evidence type="ECO:0000313" key="5">
    <source>
        <dbReference type="EMBL" id="TKR72770.1"/>
    </source>
</evidence>
<comment type="caution">
    <text evidence="5">The sequence shown here is derived from an EMBL/GenBank/DDBJ whole genome shotgun (WGS) entry which is preliminary data.</text>
</comment>
<evidence type="ECO:0000256" key="2">
    <source>
        <dbReference type="PIRSR" id="PIRSR600246-1"/>
    </source>
</evidence>
<dbReference type="PANTHER" id="PTHR10188">
    <property type="entry name" value="L-ASPARAGINASE"/>
    <property type="match status" value="1"/>
</dbReference>
<dbReference type="Proteomes" id="UP000298663">
    <property type="component" value="Unassembled WGS sequence"/>
</dbReference>
<keyword evidence="6" id="KW-1185">Reference proteome</keyword>
<reference evidence="5 6" key="2">
    <citation type="journal article" date="2019" name="G3 (Bethesda)">
        <title>Hybrid Assembly of the Genome of the Entomopathogenic Nematode Steinernema carpocapsae Identifies the X-Chromosome.</title>
        <authorList>
            <person name="Serra L."/>
            <person name="Macchietto M."/>
            <person name="Macias-Munoz A."/>
            <person name="McGill C.J."/>
            <person name="Rodriguez I.M."/>
            <person name="Rodriguez B."/>
            <person name="Murad R."/>
            <person name="Mortazavi A."/>
        </authorList>
    </citation>
    <scope>NUCLEOTIDE SEQUENCE [LARGE SCALE GENOMIC DNA]</scope>
    <source>
        <strain evidence="5 6">ALL</strain>
    </source>
</reference>
<dbReference type="InterPro" id="IPR000246">
    <property type="entry name" value="Peptidase_T2"/>
</dbReference>
<gene>
    <name evidence="5" type="ORF">L596_020174</name>
</gene>
<protein>
    <recommendedName>
        <fullName evidence="7">Asparaginase</fullName>
    </recommendedName>
</protein>
<evidence type="ECO:0000256" key="4">
    <source>
        <dbReference type="SAM" id="MobiDB-lite"/>
    </source>
</evidence>
<feature type="active site" description="Nucleophile" evidence="2">
    <location>
        <position position="31"/>
    </location>
</feature>
<evidence type="ECO:0000256" key="3">
    <source>
        <dbReference type="PIRSR" id="PIRSR600246-3"/>
    </source>
</evidence>
<dbReference type="InterPro" id="IPR029055">
    <property type="entry name" value="Ntn_hydrolases_N"/>
</dbReference>
<evidence type="ECO:0000313" key="6">
    <source>
        <dbReference type="Proteomes" id="UP000298663"/>
    </source>
</evidence>
<accession>A0A4U5MST4</accession>
<dbReference type="PANTHER" id="PTHR10188:SF8">
    <property type="entry name" value="THREONINE ASPARTASE 1"/>
    <property type="match status" value="1"/>
</dbReference>
<comment type="similarity">
    <text evidence="1">Belongs to the Ntn-hydrolase family.</text>
</comment>